<organism evidence="2 3">
    <name type="scientific">Flavobacterium arsenatis</name>
    <dbReference type="NCBI Taxonomy" id="1484332"/>
    <lineage>
        <taxon>Bacteria</taxon>
        <taxon>Pseudomonadati</taxon>
        <taxon>Bacteroidota</taxon>
        <taxon>Flavobacteriia</taxon>
        <taxon>Flavobacteriales</taxon>
        <taxon>Flavobacteriaceae</taxon>
        <taxon>Flavobacterium</taxon>
    </lineage>
</organism>
<feature type="compositionally biased region" description="Basic and acidic residues" evidence="1">
    <location>
        <begin position="12"/>
        <end position="25"/>
    </location>
</feature>
<sequence>MLRSDVNSQAEGIKEQETARDRLTPEESIALYNMPCTKDIKPVFPADRHLLFRFSKPEMEQYNKYKPWTLRKVQATEHTKK</sequence>
<evidence type="ECO:0000313" key="2">
    <source>
        <dbReference type="EMBL" id="MDR6969276.1"/>
    </source>
</evidence>
<evidence type="ECO:0000256" key="1">
    <source>
        <dbReference type="SAM" id="MobiDB-lite"/>
    </source>
</evidence>
<protein>
    <submittedName>
        <fullName evidence="2">Uncharacterized protein</fullName>
    </submittedName>
</protein>
<proteinExistence type="predicted"/>
<evidence type="ECO:0000313" key="3">
    <source>
        <dbReference type="Proteomes" id="UP001255185"/>
    </source>
</evidence>
<keyword evidence="3" id="KW-1185">Reference proteome</keyword>
<dbReference type="RefSeq" id="WP_310028151.1">
    <property type="nucleotide sequence ID" value="NZ_JAVDVI010000018.1"/>
</dbReference>
<dbReference type="Proteomes" id="UP001255185">
    <property type="component" value="Unassembled WGS sequence"/>
</dbReference>
<gene>
    <name evidence="2" type="ORF">J2X31_003306</name>
</gene>
<name>A0ABU1TTV3_9FLAO</name>
<feature type="compositionally biased region" description="Polar residues" evidence="1">
    <location>
        <begin position="1"/>
        <end position="10"/>
    </location>
</feature>
<reference evidence="2 3" key="1">
    <citation type="submission" date="2023-07" db="EMBL/GenBank/DDBJ databases">
        <title>Sorghum-associated microbial communities from plants grown in Nebraska, USA.</title>
        <authorList>
            <person name="Schachtman D."/>
        </authorList>
    </citation>
    <scope>NUCLEOTIDE SEQUENCE [LARGE SCALE GENOMIC DNA]</scope>
    <source>
        <strain evidence="2 3">3773</strain>
    </source>
</reference>
<dbReference type="EMBL" id="JAVDVI010000018">
    <property type="protein sequence ID" value="MDR6969276.1"/>
    <property type="molecule type" value="Genomic_DNA"/>
</dbReference>
<accession>A0ABU1TTV3</accession>
<feature type="region of interest" description="Disordered" evidence="1">
    <location>
        <begin position="1"/>
        <end position="26"/>
    </location>
</feature>
<comment type="caution">
    <text evidence="2">The sequence shown here is derived from an EMBL/GenBank/DDBJ whole genome shotgun (WGS) entry which is preliminary data.</text>
</comment>